<evidence type="ECO:0000256" key="3">
    <source>
        <dbReference type="ARBA" id="ARBA00013901"/>
    </source>
</evidence>
<evidence type="ECO:0000256" key="4">
    <source>
        <dbReference type="ARBA" id="ARBA00022527"/>
    </source>
</evidence>
<protein>
    <recommendedName>
        <fullName evidence="3">Cyclin-dependent kinase 7</fullName>
        <ecNumber evidence="2">2.7.11.23</ecNumber>
    </recommendedName>
    <alternativeName>
        <fullName evidence="10">Cell division protein kinase 7</fullName>
    </alternativeName>
</protein>
<dbReference type="InterPro" id="IPR000719">
    <property type="entry name" value="Prot_kinase_dom"/>
</dbReference>
<dbReference type="FunFam" id="1.10.510.10:FF:000624">
    <property type="entry name" value="Mitogen-activated protein kinase"/>
    <property type="match status" value="1"/>
</dbReference>
<keyword evidence="9 13" id="KW-0067">ATP-binding</keyword>
<dbReference type="GO" id="GO:0005737">
    <property type="term" value="C:cytoplasm"/>
    <property type="evidence" value="ECO:0007669"/>
    <property type="project" value="TreeGrafter"/>
</dbReference>
<keyword evidence="4 15" id="KW-0723">Serine/threonine-protein kinase</keyword>
<feature type="active site" description="Proton acceptor" evidence="12">
    <location>
        <position position="133"/>
    </location>
</feature>
<dbReference type="InterPro" id="IPR050108">
    <property type="entry name" value="CDK"/>
</dbReference>
<evidence type="ECO:0000313" key="18">
    <source>
        <dbReference type="Proteomes" id="UP000007798"/>
    </source>
</evidence>
<dbReference type="InterPro" id="IPR011009">
    <property type="entry name" value="Kinase-like_dom_sf"/>
</dbReference>
<dbReference type="GO" id="GO:0005524">
    <property type="term" value="F:ATP binding"/>
    <property type="evidence" value="ECO:0007669"/>
    <property type="project" value="UniProtKB-UniRule"/>
</dbReference>
<comment type="similarity">
    <text evidence="1">Belongs to the protein kinase superfamily. CMGC Ser/Thr protein kinase family. CDC2/CDKX subfamily.</text>
</comment>
<dbReference type="Pfam" id="PF00069">
    <property type="entry name" value="Pkinase"/>
    <property type="match status" value="1"/>
</dbReference>
<dbReference type="GO" id="GO:0004693">
    <property type="term" value="F:cyclin-dependent protein serine/threonine kinase activity"/>
    <property type="evidence" value="ECO:0007669"/>
    <property type="project" value="TreeGrafter"/>
</dbReference>
<proteinExistence type="inferred from homology"/>
<dbReference type="PROSITE" id="PS00107">
    <property type="entry name" value="PROTEIN_KINASE_ATP"/>
    <property type="match status" value="1"/>
</dbReference>
<dbReference type="Gene3D" id="1.10.510.10">
    <property type="entry name" value="Transferase(Phosphotransferase) domain 1"/>
    <property type="match status" value="1"/>
</dbReference>
<evidence type="ECO:0000259" key="16">
    <source>
        <dbReference type="PROSITE" id="PS50011"/>
    </source>
</evidence>
<dbReference type="InterPro" id="IPR008271">
    <property type="entry name" value="Ser/Thr_kinase_AS"/>
</dbReference>
<dbReference type="OrthoDB" id="1732493at2759"/>
<dbReference type="eggNOG" id="KOG0659">
    <property type="taxonomic scope" value="Eukaryota"/>
</dbReference>
<evidence type="ECO:0000256" key="7">
    <source>
        <dbReference type="ARBA" id="ARBA00022741"/>
    </source>
</evidence>
<dbReference type="CDD" id="cd07841">
    <property type="entry name" value="STKc_CDK7"/>
    <property type="match status" value="1"/>
</dbReference>
<dbReference type="KEGG" id="dwi:6641833"/>
<feature type="binding site" evidence="13">
    <location>
        <begin position="17"/>
        <end position="25"/>
    </location>
    <ligand>
        <name>ATP</name>
        <dbReference type="ChEBI" id="CHEBI:30616"/>
    </ligand>
</feature>
<evidence type="ECO:0000256" key="13">
    <source>
        <dbReference type="PIRSR" id="PIRSR637770-2"/>
    </source>
</evidence>
<evidence type="ECO:0000256" key="10">
    <source>
        <dbReference type="ARBA" id="ARBA00029738"/>
    </source>
</evidence>
<dbReference type="SMART" id="SM00220">
    <property type="entry name" value="S_TKc"/>
    <property type="match status" value="1"/>
</dbReference>
<evidence type="ECO:0000256" key="15">
    <source>
        <dbReference type="RuleBase" id="RU000304"/>
    </source>
</evidence>
<dbReference type="PANTHER" id="PTHR24056">
    <property type="entry name" value="CELL DIVISION PROTEIN KINASE"/>
    <property type="match status" value="1"/>
</dbReference>
<dbReference type="OMA" id="VMRQASH"/>
<evidence type="ECO:0000256" key="11">
    <source>
        <dbReference type="ARBA" id="ARBA00049280"/>
    </source>
</evidence>
<dbReference type="Gene3D" id="3.30.200.20">
    <property type="entry name" value="Phosphorylase Kinase, domain 1"/>
    <property type="match status" value="1"/>
</dbReference>
<accession>B4MVG3</accession>
<dbReference type="GO" id="GO:0070985">
    <property type="term" value="C:transcription factor TFIIK complex"/>
    <property type="evidence" value="ECO:0007669"/>
    <property type="project" value="InterPro"/>
</dbReference>
<dbReference type="AlphaFoldDB" id="B4MVG3"/>
<dbReference type="STRING" id="7260.B4MVG3"/>
<evidence type="ECO:0000256" key="9">
    <source>
        <dbReference type="ARBA" id="ARBA00022840"/>
    </source>
</evidence>
<gene>
    <name evidence="17" type="primary">Dwil\GK15066</name>
    <name evidence="17" type="ORF">Dwil_GK15066</name>
</gene>
<dbReference type="PhylomeDB" id="B4MVG3"/>
<evidence type="ECO:0000256" key="5">
    <source>
        <dbReference type="ARBA" id="ARBA00022553"/>
    </source>
</evidence>
<dbReference type="GO" id="GO:0045944">
    <property type="term" value="P:positive regulation of transcription by RNA polymerase II"/>
    <property type="evidence" value="ECO:0007669"/>
    <property type="project" value="TreeGrafter"/>
</dbReference>
<evidence type="ECO:0000256" key="8">
    <source>
        <dbReference type="ARBA" id="ARBA00022777"/>
    </source>
</evidence>
<name>B4MVG3_DROWI</name>
<keyword evidence="5" id="KW-0597">Phosphoprotein</keyword>
<evidence type="ECO:0000256" key="2">
    <source>
        <dbReference type="ARBA" id="ARBA00012409"/>
    </source>
</evidence>
<evidence type="ECO:0000256" key="1">
    <source>
        <dbReference type="ARBA" id="ARBA00006485"/>
    </source>
</evidence>
<comment type="catalytic activity">
    <reaction evidence="11">
        <text>[DNA-directed RNA polymerase] + ATP = phospho-[DNA-directed RNA polymerase] + ADP + H(+)</text>
        <dbReference type="Rhea" id="RHEA:10216"/>
        <dbReference type="Rhea" id="RHEA-COMP:11321"/>
        <dbReference type="Rhea" id="RHEA-COMP:11322"/>
        <dbReference type="ChEBI" id="CHEBI:15378"/>
        <dbReference type="ChEBI" id="CHEBI:30616"/>
        <dbReference type="ChEBI" id="CHEBI:43176"/>
        <dbReference type="ChEBI" id="CHEBI:68546"/>
        <dbReference type="ChEBI" id="CHEBI:456216"/>
        <dbReference type="EC" id="2.7.11.23"/>
    </reaction>
</comment>
<dbReference type="PANTHER" id="PTHR24056:SF0">
    <property type="entry name" value="CYCLIN-DEPENDENT KINASE 7"/>
    <property type="match status" value="1"/>
</dbReference>
<dbReference type="PROSITE" id="PS50011">
    <property type="entry name" value="PROTEIN_KINASE_DOM"/>
    <property type="match status" value="1"/>
</dbReference>
<feature type="binding site" evidence="14">
    <location>
        <position position="41"/>
    </location>
    <ligand>
        <name>ATP</name>
        <dbReference type="ChEBI" id="CHEBI:30616"/>
    </ligand>
</feature>
<dbReference type="InterPro" id="IPR037770">
    <property type="entry name" value="CDK7"/>
</dbReference>
<evidence type="ECO:0000313" key="17">
    <source>
        <dbReference type="EMBL" id="EDW75683.1"/>
    </source>
</evidence>
<dbReference type="PROSITE" id="PS00108">
    <property type="entry name" value="PROTEIN_KINASE_ST"/>
    <property type="match status" value="1"/>
</dbReference>
<organism evidence="17 18">
    <name type="scientific">Drosophila willistoni</name>
    <name type="common">Fruit fly</name>
    <dbReference type="NCBI Taxonomy" id="7260"/>
    <lineage>
        <taxon>Eukaryota</taxon>
        <taxon>Metazoa</taxon>
        <taxon>Ecdysozoa</taxon>
        <taxon>Arthropoda</taxon>
        <taxon>Hexapoda</taxon>
        <taxon>Insecta</taxon>
        <taxon>Pterygota</taxon>
        <taxon>Neoptera</taxon>
        <taxon>Endopterygota</taxon>
        <taxon>Diptera</taxon>
        <taxon>Brachycera</taxon>
        <taxon>Muscomorpha</taxon>
        <taxon>Ephydroidea</taxon>
        <taxon>Drosophilidae</taxon>
        <taxon>Drosophila</taxon>
        <taxon>Sophophora</taxon>
    </lineage>
</organism>
<keyword evidence="18" id="KW-1185">Reference proteome</keyword>
<evidence type="ECO:0000256" key="6">
    <source>
        <dbReference type="ARBA" id="ARBA00022679"/>
    </source>
</evidence>
<keyword evidence="8" id="KW-0418">Kinase</keyword>
<dbReference type="GO" id="GO:0008353">
    <property type="term" value="F:RNA polymerase II CTD heptapeptide repeat kinase activity"/>
    <property type="evidence" value="ECO:0007669"/>
    <property type="project" value="UniProtKB-EC"/>
</dbReference>
<dbReference type="InterPro" id="IPR017441">
    <property type="entry name" value="Protein_kinase_ATP_BS"/>
</dbReference>
<dbReference type="InParanoid" id="B4MVG3"/>
<dbReference type="EC" id="2.7.11.23" evidence="2"/>
<evidence type="ECO:0000256" key="12">
    <source>
        <dbReference type="PIRSR" id="PIRSR637770-1"/>
    </source>
</evidence>
<evidence type="ECO:0000256" key="14">
    <source>
        <dbReference type="PROSITE-ProRule" id="PRU10141"/>
    </source>
</evidence>
<dbReference type="HOGENOM" id="CLU_000288_181_1_1"/>
<dbReference type="EMBL" id="CH963857">
    <property type="protein sequence ID" value="EDW75683.1"/>
    <property type="molecule type" value="Genomic_DNA"/>
</dbReference>
<keyword evidence="6" id="KW-0808">Transferase</keyword>
<feature type="domain" description="Protein kinase" evidence="16">
    <location>
        <begin position="11"/>
        <end position="291"/>
    </location>
</feature>
<sequence length="322" mass="36525">MNTNSSNNQRYSKISFLGEGHFAVVYKARDLVTSRIVAVKKIKRRNDEEVSRFTTLREIEILQELRHENIISLIDFFGEFSNVSLVFELMDSDLSMIIKNPTIILSAANIKAYASMILRGLDYLHQNWILHRDLKPNNLLVNGKGVLKICDFGLATKFSSVVQTHSPHVVTRWYRSPELLLGTRQYGIGIDMWALGCILAELMLRVPFLPGSSDLNQLNRIFKTLGSPSASDWPHINRLHNHIEFFKFPGTPLRDIFSAAGSDMIMLIRRLLAMNPLKRCSCREALDMAYFSNMPAPSVDLNLPLASSPSNHKENIPPETIN</sequence>
<dbReference type="SUPFAM" id="SSF56112">
    <property type="entry name" value="Protein kinase-like (PK-like)"/>
    <property type="match status" value="1"/>
</dbReference>
<dbReference type="Proteomes" id="UP000007798">
    <property type="component" value="Unassembled WGS sequence"/>
</dbReference>
<keyword evidence="7 13" id="KW-0547">Nucleotide-binding</keyword>
<feature type="binding site" evidence="13">
    <location>
        <position position="40"/>
    </location>
    <ligand>
        <name>ATP</name>
        <dbReference type="ChEBI" id="CHEBI:30616"/>
    </ligand>
</feature>
<reference evidence="17 18" key="1">
    <citation type="journal article" date="2007" name="Nature">
        <title>Evolution of genes and genomes on the Drosophila phylogeny.</title>
        <authorList>
            <consortium name="Drosophila 12 Genomes Consortium"/>
            <person name="Clark A.G."/>
            <person name="Eisen M.B."/>
            <person name="Smith D.R."/>
            <person name="Bergman C.M."/>
            <person name="Oliver B."/>
            <person name="Markow T.A."/>
            <person name="Kaufman T.C."/>
            <person name="Kellis M."/>
            <person name="Gelbart W."/>
            <person name="Iyer V.N."/>
            <person name="Pollard D.A."/>
            <person name="Sackton T.B."/>
            <person name="Larracuente A.M."/>
            <person name="Singh N.D."/>
            <person name="Abad J.P."/>
            <person name="Abt D.N."/>
            <person name="Adryan B."/>
            <person name="Aguade M."/>
            <person name="Akashi H."/>
            <person name="Anderson W.W."/>
            <person name="Aquadro C.F."/>
            <person name="Ardell D.H."/>
            <person name="Arguello R."/>
            <person name="Artieri C.G."/>
            <person name="Barbash D.A."/>
            <person name="Barker D."/>
            <person name="Barsanti P."/>
            <person name="Batterham P."/>
            <person name="Batzoglou S."/>
            <person name="Begun D."/>
            <person name="Bhutkar A."/>
            <person name="Blanco E."/>
            <person name="Bosak S.A."/>
            <person name="Bradley R.K."/>
            <person name="Brand A.D."/>
            <person name="Brent M.R."/>
            <person name="Brooks A.N."/>
            <person name="Brown R.H."/>
            <person name="Butlin R.K."/>
            <person name="Caggese C."/>
            <person name="Calvi B.R."/>
            <person name="Bernardo de Carvalho A."/>
            <person name="Caspi A."/>
            <person name="Castrezana S."/>
            <person name="Celniker S.E."/>
            <person name="Chang J.L."/>
            <person name="Chapple C."/>
            <person name="Chatterji S."/>
            <person name="Chinwalla A."/>
            <person name="Civetta A."/>
            <person name="Clifton S.W."/>
            <person name="Comeron J.M."/>
            <person name="Costello J.C."/>
            <person name="Coyne J.A."/>
            <person name="Daub J."/>
            <person name="David R.G."/>
            <person name="Delcher A.L."/>
            <person name="Delehaunty K."/>
            <person name="Do C.B."/>
            <person name="Ebling H."/>
            <person name="Edwards K."/>
            <person name="Eickbush T."/>
            <person name="Evans J.D."/>
            <person name="Filipski A."/>
            <person name="Findeiss S."/>
            <person name="Freyhult E."/>
            <person name="Fulton L."/>
            <person name="Fulton R."/>
            <person name="Garcia A.C."/>
            <person name="Gardiner A."/>
            <person name="Garfield D.A."/>
            <person name="Garvin B.E."/>
            <person name="Gibson G."/>
            <person name="Gilbert D."/>
            <person name="Gnerre S."/>
            <person name="Godfrey J."/>
            <person name="Good R."/>
            <person name="Gotea V."/>
            <person name="Gravely B."/>
            <person name="Greenberg A.J."/>
            <person name="Griffiths-Jones S."/>
            <person name="Gross S."/>
            <person name="Guigo R."/>
            <person name="Gustafson E.A."/>
            <person name="Haerty W."/>
            <person name="Hahn M.W."/>
            <person name="Halligan D.L."/>
            <person name="Halpern A.L."/>
            <person name="Halter G.M."/>
            <person name="Han M.V."/>
            <person name="Heger A."/>
            <person name="Hillier L."/>
            <person name="Hinrichs A.S."/>
            <person name="Holmes I."/>
            <person name="Hoskins R.A."/>
            <person name="Hubisz M.J."/>
            <person name="Hultmark D."/>
            <person name="Huntley M.A."/>
            <person name="Jaffe D.B."/>
            <person name="Jagadeeshan S."/>
            <person name="Jeck W.R."/>
            <person name="Johnson J."/>
            <person name="Jones C.D."/>
            <person name="Jordan W.C."/>
            <person name="Karpen G.H."/>
            <person name="Kataoka E."/>
            <person name="Keightley P.D."/>
            <person name="Kheradpour P."/>
            <person name="Kirkness E.F."/>
            <person name="Koerich L.B."/>
            <person name="Kristiansen K."/>
            <person name="Kudrna D."/>
            <person name="Kulathinal R.J."/>
            <person name="Kumar S."/>
            <person name="Kwok R."/>
            <person name="Lander E."/>
            <person name="Langley C.H."/>
            <person name="Lapoint R."/>
            <person name="Lazzaro B.P."/>
            <person name="Lee S.J."/>
            <person name="Levesque L."/>
            <person name="Li R."/>
            <person name="Lin C.F."/>
            <person name="Lin M.F."/>
            <person name="Lindblad-Toh K."/>
            <person name="Llopart A."/>
            <person name="Long M."/>
            <person name="Low L."/>
            <person name="Lozovsky E."/>
            <person name="Lu J."/>
            <person name="Luo M."/>
            <person name="Machado C.A."/>
            <person name="Makalowski W."/>
            <person name="Marzo M."/>
            <person name="Matsuda M."/>
            <person name="Matzkin L."/>
            <person name="McAllister B."/>
            <person name="McBride C.S."/>
            <person name="McKernan B."/>
            <person name="McKernan K."/>
            <person name="Mendez-Lago M."/>
            <person name="Minx P."/>
            <person name="Mollenhauer M.U."/>
            <person name="Montooth K."/>
            <person name="Mount S.M."/>
            <person name="Mu X."/>
            <person name="Myers E."/>
            <person name="Negre B."/>
            <person name="Newfeld S."/>
            <person name="Nielsen R."/>
            <person name="Noor M.A."/>
            <person name="O'Grady P."/>
            <person name="Pachter L."/>
            <person name="Papaceit M."/>
            <person name="Parisi M.J."/>
            <person name="Parisi M."/>
            <person name="Parts L."/>
            <person name="Pedersen J.S."/>
            <person name="Pesole G."/>
            <person name="Phillippy A.M."/>
            <person name="Ponting C.P."/>
            <person name="Pop M."/>
            <person name="Porcelli D."/>
            <person name="Powell J.R."/>
            <person name="Prohaska S."/>
            <person name="Pruitt K."/>
            <person name="Puig M."/>
            <person name="Quesneville H."/>
            <person name="Ram K.R."/>
            <person name="Rand D."/>
            <person name="Rasmussen M.D."/>
            <person name="Reed L.K."/>
            <person name="Reenan R."/>
            <person name="Reily A."/>
            <person name="Remington K.A."/>
            <person name="Rieger T.T."/>
            <person name="Ritchie M.G."/>
            <person name="Robin C."/>
            <person name="Rogers Y.H."/>
            <person name="Rohde C."/>
            <person name="Rozas J."/>
            <person name="Rubenfield M.J."/>
            <person name="Ruiz A."/>
            <person name="Russo S."/>
            <person name="Salzberg S.L."/>
            <person name="Sanchez-Gracia A."/>
            <person name="Saranga D.J."/>
            <person name="Sato H."/>
            <person name="Schaeffer S.W."/>
            <person name="Schatz M.C."/>
            <person name="Schlenke T."/>
            <person name="Schwartz R."/>
            <person name="Segarra C."/>
            <person name="Singh R.S."/>
            <person name="Sirot L."/>
            <person name="Sirota M."/>
            <person name="Sisneros N.B."/>
            <person name="Smith C.D."/>
            <person name="Smith T.F."/>
            <person name="Spieth J."/>
            <person name="Stage D.E."/>
            <person name="Stark A."/>
            <person name="Stephan W."/>
            <person name="Strausberg R.L."/>
            <person name="Strempel S."/>
            <person name="Sturgill D."/>
            <person name="Sutton G."/>
            <person name="Sutton G.G."/>
            <person name="Tao W."/>
            <person name="Teichmann S."/>
            <person name="Tobari Y.N."/>
            <person name="Tomimura Y."/>
            <person name="Tsolas J.M."/>
            <person name="Valente V.L."/>
            <person name="Venter E."/>
            <person name="Venter J.C."/>
            <person name="Vicario S."/>
            <person name="Vieira F.G."/>
            <person name="Vilella A.J."/>
            <person name="Villasante A."/>
            <person name="Walenz B."/>
            <person name="Wang J."/>
            <person name="Wasserman M."/>
            <person name="Watts T."/>
            <person name="Wilson D."/>
            <person name="Wilson R.K."/>
            <person name="Wing R.A."/>
            <person name="Wolfner M.F."/>
            <person name="Wong A."/>
            <person name="Wong G.K."/>
            <person name="Wu C.I."/>
            <person name="Wu G."/>
            <person name="Yamamoto D."/>
            <person name="Yang H.P."/>
            <person name="Yang S.P."/>
            <person name="Yorke J.A."/>
            <person name="Yoshida K."/>
            <person name="Zdobnov E."/>
            <person name="Zhang P."/>
            <person name="Zhang Y."/>
            <person name="Zimin A.V."/>
            <person name="Baldwin J."/>
            <person name="Abdouelleil A."/>
            <person name="Abdulkadir J."/>
            <person name="Abebe A."/>
            <person name="Abera B."/>
            <person name="Abreu J."/>
            <person name="Acer S.C."/>
            <person name="Aftuck L."/>
            <person name="Alexander A."/>
            <person name="An P."/>
            <person name="Anderson E."/>
            <person name="Anderson S."/>
            <person name="Arachi H."/>
            <person name="Azer M."/>
            <person name="Bachantsang P."/>
            <person name="Barry A."/>
            <person name="Bayul T."/>
            <person name="Berlin A."/>
            <person name="Bessette D."/>
            <person name="Bloom T."/>
            <person name="Blye J."/>
            <person name="Boguslavskiy L."/>
            <person name="Bonnet C."/>
            <person name="Boukhgalter B."/>
            <person name="Bourzgui I."/>
            <person name="Brown A."/>
            <person name="Cahill P."/>
            <person name="Channer S."/>
            <person name="Cheshatsang Y."/>
            <person name="Chuda L."/>
            <person name="Citroen M."/>
            <person name="Collymore A."/>
            <person name="Cooke P."/>
            <person name="Costello M."/>
            <person name="D'Aco K."/>
            <person name="Daza R."/>
            <person name="De Haan G."/>
            <person name="DeGray S."/>
            <person name="DeMaso C."/>
            <person name="Dhargay N."/>
            <person name="Dooley K."/>
            <person name="Dooley E."/>
            <person name="Doricent M."/>
            <person name="Dorje P."/>
            <person name="Dorjee K."/>
            <person name="Dupes A."/>
            <person name="Elong R."/>
            <person name="Falk J."/>
            <person name="Farina A."/>
            <person name="Faro S."/>
            <person name="Ferguson D."/>
            <person name="Fisher S."/>
            <person name="Foley C.D."/>
            <person name="Franke A."/>
            <person name="Friedrich D."/>
            <person name="Gadbois L."/>
            <person name="Gearin G."/>
            <person name="Gearin C.R."/>
            <person name="Giannoukos G."/>
            <person name="Goode T."/>
            <person name="Graham J."/>
            <person name="Grandbois E."/>
            <person name="Grewal S."/>
            <person name="Gyaltsen K."/>
            <person name="Hafez N."/>
            <person name="Hagos B."/>
            <person name="Hall J."/>
            <person name="Henson C."/>
            <person name="Hollinger A."/>
            <person name="Honan T."/>
            <person name="Huard M.D."/>
            <person name="Hughes L."/>
            <person name="Hurhula B."/>
            <person name="Husby M.E."/>
            <person name="Kamat A."/>
            <person name="Kanga B."/>
            <person name="Kashin S."/>
            <person name="Khazanovich D."/>
            <person name="Kisner P."/>
            <person name="Lance K."/>
            <person name="Lara M."/>
            <person name="Lee W."/>
            <person name="Lennon N."/>
            <person name="Letendre F."/>
            <person name="LeVine R."/>
            <person name="Lipovsky A."/>
            <person name="Liu X."/>
            <person name="Liu J."/>
            <person name="Liu S."/>
            <person name="Lokyitsang T."/>
            <person name="Lokyitsang Y."/>
            <person name="Lubonja R."/>
            <person name="Lui A."/>
            <person name="MacDonald P."/>
            <person name="Magnisalis V."/>
            <person name="Maru K."/>
            <person name="Matthews C."/>
            <person name="McCusker W."/>
            <person name="McDonough S."/>
            <person name="Mehta T."/>
            <person name="Meldrim J."/>
            <person name="Meneus L."/>
            <person name="Mihai O."/>
            <person name="Mihalev A."/>
            <person name="Mihova T."/>
            <person name="Mittelman R."/>
            <person name="Mlenga V."/>
            <person name="Montmayeur A."/>
            <person name="Mulrain L."/>
            <person name="Navidi A."/>
            <person name="Naylor J."/>
            <person name="Negash T."/>
            <person name="Nguyen T."/>
            <person name="Nguyen N."/>
            <person name="Nicol R."/>
            <person name="Norbu C."/>
            <person name="Norbu N."/>
            <person name="Novod N."/>
            <person name="O'Neill B."/>
            <person name="Osman S."/>
            <person name="Markiewicz E."/>
            <person name="Oyono O.L."/>
            <person name="Patti C."/>
            <person name="Phunkhang P."/>
            <person name="Pierre F."/>
            <person name="Priest M."/>
            <person name="Raghuraman S."/>
            <person name="Rege F."/>
            <person name="Reyes R."/>
            <person name="Rise C."/>
            <person name="Rogov P."/>
            <person name="Ross K."/>
            <person name="Ryan E."/>
            <person name="Settipalli S."/>
            <person name="Shea T."/>
            <person name="Sherpa N."/>
            <person name="Shi L."/>
            <person name="Shih D."/>
            <person name="Sparrow T."/>
            <person name="Spaulding J."/>
            <person name="Stalker J."/>
            <person name="Stange-Thomann N."/>
            <person name="Stavropoulos S."/>
            <person name="Stone C."/>
            <person name="Strader C."/>
            <person name="Tesfaye S."/>
            <person name="Thomson T."/>
            <person name="Thoulutsang Y."/>
            <person name="Thoulutsang D."/>
            <person name="Topham K."/>
            <person name="Topping I."/>
            <person name="Tsamla T."/>
            <person name="Vassiliev H."/>
            <person name="Vo A."/>
            <person name="Wangchuk T."/>
            <person name="Wangdi T."/>
            <person name="Weiand M."/>
            <person name="Wilkinson J."/>
            <person name="Wilson A."/>
            <person name="Yadav S."/>
            <person name="Young G."/>
            <person name="Yu Q."/>
            <person name="Zembek L."/>
            <person name="Zhong D."/>
            <person name="Zimmer A."/>
            <person name="Zwirko Z."/>
            <person name="Jaffe D.B."/>
            <person name="Alvarez P."/>
            <person name="Brockman W."/>
            <person name="Butler J."/>
            <person name="Chin C."/>
            <person name="Gnerre S."/>
            <person name="Grabherr M."/>
            <person name="Kleber M."/>
            <person name="Mauceli E."/>
            <person name="MacCallum I."/>
        </authorList>
    </citation>
    <scope>NUCLEOTIDE SEQUENCE [LARGE SCALE GENOMIC DNA]</scope>
    <source>
        <strain evidence="18">Tucson 14030-0811.24</strain>
    </source>
</reference>